<sequence>MYLSFNLETQIQSHLCWAAVACSIAKFYDSNSIWTQESLVDHLLGEFKNRYFYAERALEVVKVFKSKLSRPLTFEEIKVEIQQSRIIAIRVSWAFGGGHLVALYGYTDDREVYIADPKYNVDKLDYHCLKEKYLTFGSWTHTYFTQPLV</sequence>
<proteinExistence type="predicted"/>
<dbReference type="Pfam" id="PF12385">
    <property type="entry name" value="Peptidase_C70"/>
    <property type="match status" value="1"/>
</dbReference>
<protein>
    <submittedName>
        <fullName evidence="1">Putative integrase</fullName>
    </submittedName>
</protein>
<evidence type="ECO:0000313" key="1">
    <source>
        <dbReference type="EMBL" id="AEH57227.1"/>
    </source>
</evidence>
<organism evidence="1">
    <name type="scientific">Prochloron didemni P1-Palau</name>
    <dbReference type="NCBI Taxonomy" id="910450"/>
    <lineage>
        <taxon>Bacteria</taxon>
        <taxon>Bacillati</taxon>
        <taxon>Cyanobacteriota</taxon>
        <taxon>Cyanophyceae</taxon>
        <taxon>Oscillatoriophycideae</taxon>
        <taxon>Chroococcales</taxon>
        <taxon>Prochloraceae</taxon>
        <taxon>Prochloron</taxon>
    </lineage>
</organism>
<accession>G0XS56</accession>
<dbReference type="InterPro" id="IPR022118">
    <property type="entry name" value="Peptidase_C70_AvrRpt2"/>
</dbReference>
<reference evidence="1" key="1">
    <citation type="journal article" date="2011" name="PLoS ONE">
        <title>Variation in tropical reef symbiont metagenomes defined by secondary metabolism.</title>
        <authorList>
            <person name="Donia M.S."/>
            <person name="Fricke W.F."/>
            <person name="Ravel J."/>
            <person name="Schmidt E.W."/>
        </authorList>
    </citation>
    <scope>NUCLEOTIDE SEQUENCE</scope>
</reference>
<name>G0XS56_PRODI</name>
<dbReference type="EMBL" id="HQ407372">
    <property type="protein sequence ID" value="AEH57227.1"/>
    <property type="molecule type" value="Genomic_DNA"/>
</dbReference>
<dbReference type="AlphaFoldDB" id="G0XS56"/>
<gene>
    <name evidence="1" type="primary">tomF</name>
</gene>
<dbReference type="Gene3D" id="3.90.70.10">
    <property type="entry name" value="Cysteine proteinases"/>
    <property type="match status" value="1"/>
</dbReference>